<keyword evidence="2" id="KW-1185">Reference proteome</keyword>
<comment type="caution">
    <text evidence="1">The sequence shown here is derived from an EMBL/GenBank/DDBJ whole genome shotgun (WGS) entry which is preliminary data.</text>
</comment>
<name>A0AAD9ZXD1_9ROSI</name>
<dbReference type="AlphaFoldDB" id="A0AAD9ZXD1"/>
<accession>A0AAD9ZXD1</accession>
<sequence>MAFLSSFTAKPPQLTFSAKHPVRSSAATFQTPFPAKPQQQQLPFPSAMATKLVAVVPFLSRPPRSSSSVCLISRSSQAEKHDDEYDLKPPQQVDFLTKTLIAMGVVVVITMEFTCKENTNKLDIGRMIKSLFNLMSGPPKPVADEKGSNSEQKDTDATTICLASIVVAVVLYIEFDKNEAKTIDAESIGKVFKSKAKYILDLMGVEVDIMNTVLKEWRK</sequence>
<reference evidence="1" key="1">
    <citation type="journal article" date="2023" name="Plant J.">
        <title>Genome sequences and population genomics provide insights into the demographic history, inbreeding, and mutation load of two 'living fossil' tree species of Dipteronia.</title>
        <authorList>
            <person name="Feng Y."/>
            <person name="Comes H.P."/>
            <person name="Chen J."/>
            <person name="Zhu S."/>
            <person name="Lu R."/>
            <person name="Zhang X."/>
            <person name="Li P."/>
            <person name="Qiu J."/>
            <person name="Olsen K.M."/>
            <person name="Qiu Y."/>
        </authorList>
    </citation>
    <scope>NUCLEOTIDE SEQUENCE</scope>
    <source>
        <strain evidence="1">NBL</strain>
    </source>
</reference>
<proteinExistence type="predicted"/>
<dbReference type="EMBL" id="JANJYJ010000008">
    <property type="protein sequence ID" value="KAK3194992.1"/>
    <property type="molecule type" value="Genomic_DNA"/>
</dbReference>
<protein>
    <submittedName>
        <fullName evidence="1">Uncharacterized protein</fullName>
    </submittedName>
</protein>
<dbReference type="Proteomes" id="UP001281410">
    <property type="component" value="Unassembled WGS sequence"/>
</dbReference>
<evidence type="ECO:0000313" key="1">
    <source>
        <dbReference type="EMBL" id="KAK3194992.1"/>
    </source>
</evidence>
<evidence type="ECO:0000313" key="2">
    <source>
        <dbReference type="Proteomes" id="UP001281410"/>
    </source>
</evidence>
<gene>
    <name evidence="1" type="ORF">Dsin_026302</name>
</gene>
<organism evidence="1 2">
    <name type="scientific">Dipteronia sinensis</name>
    <dbReference type="NCBI Taxonomy" id="43782"/>
    <lineage>
        <taxon>Eukaryota</taxon>
        <taxon>Viridiplantae</taxon>
        <taxon>Streptophyta</taxon>
        <taxon>Embryophyta</taxon>
        <taxon>Tracheophyta</taxon>
        <taxon>Spermatophyta</taxon>
        <taxon>Magnoliopsida</taxon>
        <taxon>eudicotyledons</taxon>
        <taxon>Gunneridae</taxon>
        <taxon>Pentapetalae</taxon>
        <taxon>rosids</taxon>
        <taxon>malvids</taxon>
        <taxon>Sapindales</taxon>
        <taxon>Sapindaceae</taxon>
        <taxon>Hippocastanoideae</taxon>
        <taxon>Acereae</taxon>
        <taxon>Dipteronia</taxon>
    </lineage>
</organism>